<comment type="caution">
    <text evidence="2">The sequence shown here is derived from an EMBL/GenBank/DDBJ whole genome shotgun (WGS) entry which is preliminary data.</text>
</comment>
<proteinExistence type="predicted"/>
<feature type="compositionally biased region" description="Basic and acidic residues" evidence="1">
    <location>
        <begin position="195"/>
        <end position="239"/>
    </location>
</feature>
<evidence type="ECO:0008006" key="3">
    <source>
        <dbReference type="Google" id="ProtNLM"/>
    </source>
</evidence>
<evidence type="ECO:0000256" key="1">
    <source>
        <dbReference type="SAM" id="MobiDB-lite"/>
    </source>
</evidence>
<protein>
    <recommendedName>
        <fullName evidence="3">Ulp1 protease family, C-terminal catalytic domain-containing protein</fullName>
    </recommendedName>
</protein>
<dbReference type="EMBL" id="BKCJ010001138">
    <property type="protein sequence ID" value="GEU39144.1"/>
    <property type="molecule type" value="Genomic_DNA"/>
</dbReference>
<feature type="region of interest" description="Disordered" evidence="1">
    <location>
        <begin position="518"/>
        <end position="551"/>
    </location>
</feature>
<accession>A0A6L2JU67</accession>
<feature type="compositionally biased region" description="Basic residues" evidence="1">
    <location>
        <begin position="373"/>
        <end position="387"/>
    </location>
</feature>
<feature type="region of interest" description="Disordered" evidence="1">
    <location>
        <begin position="187"/>
        <end position="303"/>
    </location>
</feature>
<sequence>MLDRGSPRSIGSSGSPSRKWVTKDQRDILLSIKLGDIVFKPQSISEFNPATREVVKCTANVKDTDNVLVVTVVGDKVDAGKKPAEVKNKEPDVVKHMALAVKKKKPIGNVVNDTVSVKDKVHSDVVKDKASDVVKHKAPAVGKKKPAGNVVKDTAPIKDKAQVDVHSNFVLDKVHDDVVKDNALNVVKEKHKTKLPKDKPKDKASSDVTDKPSVDVVKDNTPKVVKEKHKTDLPKDKPKGKASSIVKSKVPTELPKNKAKEKLSVVTAKVPTKILKDKHKADLPKDKPKSKDKHNGDSKFPVLRSKSICKSKVKVKGYVKHKRILSKEDHSKKKFEVKMVKGKMDIDDSKYELDSNEVDFYFLFDEVSDQKQKKKKNKTELKRKRKGGSGSDSSFVNEEKLRRMLKKLKKSKKEDYNEESGLKSKKKGIPVGGILLFSLDARPIEHEFVRDWTSTLMRQRQDLETKEHVIGRLDLHDEWTKYELQETKGFTRVSLLETFKRERSYFIDVDLSFIDVGNDSDRDNDGDDVNDDGNGNTNKELNDKEPFGSNPSFGFSKVSLDDFDNKPSGSGRMEVLNQGPLNPKRMPTRASNVCPNPRKRVLKPSSYLLSPYMNKKTKVVPKITSLKFILGNSLFVTQGDNIEDVFEIRLNMETISLGLWIDANVIDCWDAILNHEERFPDAELKSRKYFFARHLKLYGHNRHAKDCGLVVELELQYDMLRQLRFKFATKILLHEINVHAENMLELANEFDKVDSLEKMWIIVEVVKNKEQRNRI</sequence>
<dbReference type="AlphaFoldDB" id="A0A6L2JU67"/>
<reference evidence="2" key="1">
    <citation type="journal article" date="2019" name="Sci. Rep.">
        <title>Draft genome of Tanacetum cinerariifolium, the natural source of mosquito coil.</title>
        <authorList>
            <person name="Yamashiro T."/>
            <person name="Shiraishi A."/>
            <person name="Satake H."/>
            <person name="Nakayama K."/>
        </authorList>
    </citation>
    <scope>NUCLEOTIDE SEQUENCE</scope>
</reference>
<evidence type="ECO:0000313" key="2">
    <source>
        <dbReference type="EMBL" id="GEU39144.1"/>
    </source>
</evidence>
<feature type="region of interest" description="Disordered" evidence="1">
    <location>
        <begin position="576"/>
        <end position="596"/>
    </location>
</feature>
<gene>
    <name evidence="2" type="ORF">Tci_011122</name>
</gene>
<feature type="compositionally biased region" description="Basic and acidic residues" evidence="1">
    <location>
        <begin position="279"/>
        <end position="297"/>
    </location>
</feature>
<feature type="compositionally biased region" description="Acidic residues" evidence="1">
    <location>
        <begin position="522"/>
        <end position="531"/>
    </location>
</feature>
<name>A0A6L2JU67_TANCI</name>
<organism evidence="2">
    <name type="scientific">Tanacetum cinerariifolium</name>
    <name type="common">Dalmatian daisy</name>
    <name type="synonym">Chrysanthemum cinerariifolium</name>
    <dbReference type="NCBI Taxonomy" id="118510"/>
    <lineage>
        <taxon>Eukaryota</taxon>
        <taxon>Viridiplantae</taxon>
        <taxon>Streptophyta</taxon>
        <taxon>Embryophyta</taxon>
        <taxon>Tracheophyta</taxon>
        <taxon>Spermatophyta</taxon>
        <taxon>Magnoliopsida</taxon>
        <taxon>eudicotyledons</taxon>
        <taxon>Gunneridae</taxon>
        <taxon>Pentapetalae</taxon>
        <taxon>asterids</taxon>
        <taxon>campanulids</taxon>
        <taxon>Asterales</taxon>
        <taxon>Asteraceae</taxon>
        <taxon>Asteroideae</taxon>
        <taxon>Anthemideae</taxon>
        <taxon>Anthemidinae</taxon>
        <taxon>Tanacetum</taxon>
    </lineage>
</organism>
<feature type="region of interest" description="Disordered" evidence="1">
    <location>
        <begin position="373"/>
        <end position="394"/>
    </location>
</feature>